<dbReference type="AlphaFoldDB" id="W9R2N9"/>
<proteinExistence type="predicted"/>
<name>W9R2N9_9ROSA</name>
<accession>W9R2N9</accession>
<keyword evidence="2" id="KW-1185">Reference proteome</keyword>
<reference evidence="2" key="1">
    <citation type="submission" date="2013-01" db="EMBL/GenBank/DDBJ databases">
        <title>Draft Genome Sequence of a Mulberry Tree, Morus notabilis C.K. Schneid.</title>
        <authorList>
            <person name="He N."/>
            <person name="Zhao S."/>
        </authorList>
    </citation>
    <scope>NUCLEOTIDE SEQUENCE</scope>
</reference>
<dbReference type="Proteomes" id="UP000030645">
    <property type="component" value="Unassembled WGS sequence"/>
</dbReference>
<dbReference type="EMBL" id="KE344513">
    <property type="protein sequence ID" value="EXB65582.1"/>
    <property type="molecule type" value="Genomic_DNA"/>
</dbReference>
<protein>
    <submittedName>
        <fullName evidence="1">Uncharacterized protein</fullName>
    </submittedName>
</protein>
<evidence type="ECO:0000313" key="2">
    <source>
        <dbReference type="Proteomes" id="UP000030645"/>
    </source>
</evidence>
<organism evidence="1 2">
    <name type="scientific">Morus notabilis</name>
    <dbReference type="NCBI Taxonomy" id="981085"/>
    <lineage>
        <taxon>Eukaryota</taxon>
        <taxon>Viridiplantae</taxon>
        <taxon>Streptophyta</taxon>
        <taxon>Embryophyta</taxon>
        <taxon>Tracheophyta</taxon>
        <taxon>Spermatophyta</taxon>
        <taxon>Magnoliopsida</taxon>
        <taxon>eudicotyledons</taxon>
        <taxon>Gunneridae</taxon>
        <taxon>Pentapetalae</taxon>
        <taxon>rosids</taxon>
        <taxon>fabids</taxon>
        <taxon>Rosales</taxon>
        <taxon>Moraceae</taxon>
        <taxon>Moreae</taxon>
        <taxon>Morus</taxon>
    </lineage>
</organism>
<gene>
    <name evidence="1" type="ORF">L484_025848</name>
</gene>
<evidence type="ECO:0000313" key="1">
    <source>
        <dbReference type="EMBL" id="EXB65582.1"/>
    </source>
</evidence>
<sequence>MGSTRISLDIPARNNNGRKILRGRKIHGCPTPNSNSKSHRTALLHIIKFPNPTTKYEPPNHVLVRPRRHTVGLPGCRPALGVCYQLRILI</sequence>